<evidence type="ECO:0000313" key="2">
    <source>
        <dbReference type="EMBL" id="CEM27822.1"/>
    </source>
</evidence>
<sequence length="140" mass="15307">MAGRLKVAWVDGDVVTSSRQYEVLLLLSKKPAACEKGAVARWDYRAALGQGVEWPRRCYRRFDEVPDSARLTLKYPVGIIRGQLKEQDDPVRTSVMYSAAISLCIFGVVAGVSGVGLALDGVSAAVQKFRRPQPPQTQAV</sequence>
<feature type="transmembrane region" description="Helical" evidence="1">
    <location>
        <begin position="95"/>
        <end position="119"/>
    </location>
</feature>
<keyword evidence="3" id="KW-1185">Reference proteome</keyword>
<gene>
    <name evidence="2" type="ORF">Vbra_17574</name>
</gene>
<dbReference type="EMBL" id="CDMY01000644">
    <property type="protein sequence ID" value="CEM27822.1"/>
    <property type="molecule type" value="Genomic_DNA"/>
</dbReference>
<keyword evidence="1" id="KW-0472">Membrane</keyword>
<dbReference type="AlphaFoldDB" id="A0A0G4GF94"/>
<dbReference type="PhylomeDB" id="A0A0G4GF94"/>
<keyword evidence="1" id="KW-0812">Transmembrane</keyword>
<dbReference type="Proteomes" id="UP000041254">
    <property type="component" value="Unassembled WGS sequence"/>
</dbReference>
<protein>
    <submittedName>
        <fullName evidence="2">Uncharacterized protein</fullName>
    </submittedName>
</protein>
<name>A0A0G4GF94_VITBC</name>
<keyword evidence="1" id="KW-1133">Transmembrane helix</keyword>
<evidence type="ECO:0000256" key="1">
    <source>
        <dbReference type="SAM" id="Phobius"/>
    </source>
</evidence>
<evidence type="ECO:0000313" key="3">
    <source>
        <dbReference type="Proteomes" id="UP000041254"/>
    </source>
</evidence>
<dbReference type="VEuPathDB" id="CryptoDB:Vbra_17574"/>
<proteinExistence type="predicted"/>
<organism evidence="2 3">
    <name type="scientific">Vitrella brassicaformis (strain CCMP3155)</name>
    <dbReference type="NCBI Taxonomy" id="1169540"/>
    <lineage>
        <taxon>Eukaryota</taxon>
        <taxon>Sar</taxon>
        <taxon>Alveolata</taxon>
        <taxon>Colpodellida</taxon>
        <taxon>Vitrellaceae</taxon>
        <taxon>Vitrella</taxon>
    </lineage>
</organism>
<reference evidence="2 3" key="1">
    <citation type="submission" date="2014-11" db="EMBL/GenBank/DDBJ databases">
        <authorList>
            <person name="Zhu J."/>
            <person name="Qi W."/>
            <person name="Song R."/>
        </authorList>
    </citation>
    <scope>NUCLEOTIDE SEQUENCE [LARGE SCALE GENOMIC DNA]</scope>
</reference>
<dbReference type="InParanoid" id="A0A0G4GF94"/>
<accession>A0A0G4GF94</accession>